<dbReference type="AlphaFoldDB" id="A0A1Y5RZZ4"/>
<evidence type="ECO:0000313" key="5">
    <source>
        <dbReference type="Proteomes" id="UP000193200"/>
    </source>
</evidence>
<evidence type="ECO:0000256" key="1">
    <source>
        <dbReference type="ARBA" id="ARBA00009677"/>
    </source>
</evidence>
<dbReference type="Proteomes" id="UP000193200">
    <property type="component" value="Unassembled WGS sequence"/>
</dbReference>
<keyword evidence="5" id="KW-1185">Reference proteome</keyword>
<proteinExistence type="inferred from homology"/>
<keyword evidence="4" id="KW-0966">Cell projection</keyword>
<keyword evidence="4" id="KW-0282">Flagellum</keyword>
<name>A0A1Y5RZZ4_9PROT</name>
<accession>A0A1Y5RZZ4</accession>
<organism evidence="4 5">
    <name type="scientific">Oceanibacterium hippocampi</name>
    <dbReference type="NCBI Taxonomy" id="745714"/>
    <lineage>
        <taxon>Bacteria</taxon>
        <taxon>Pseudomonadati</taxon>
        <taxon>Pseudomonadota</taxon>
        <taxon>Alphaproteobacteria</taxon>
        <taxon>Sneathiellales</taxon>
        <taxon>Sneathiellaceae</taxon>
        <taxon>Oceanibacterium</taxon>
    </lineage>
</organism>
<comment type="similarity">
    <text evidence="1">Belongs to the flagella basal body rod proteins family.</text>
</comment>
<dbReference type="InParanoid" id="A0A1Y5RZZ4"/>
<sequence length="128" mass="13442">MNNVYDIARSGMAAATQRLTVSAGNVANINTSAPVERVGDEPDDVYRPRRVEQAPAAGGGVQTSVRLQDPPLIYGPDGTSAAGLRAYPNVDPVREAVDQMVAVSSYKANASVLAAQSKIDETLLDLKS</sequence>
<evidence type="ECO:0000256" key="2">
    <source>
        <dbReference type="SAM" id="MobiDB-lite"/>
    </source>
</evidence>
<keyword evidence="4" id="KW-0969">Cilium</keyword>
<reference evidence="4 5" key="1">
    <citation type="submission" date="2017-03" db="EMBL/GenBank/DDBJ databases">
        <authorList>
            <person name="Afonso C.L."/>
            <person name="Miller P.J."/>
            <person name="Scott M.A."/>
            <person name="Spackman E."/>
            <person name="Goraichik I."/>
            <person name="Dimitrov K.M."/>
            <person name="Suarez D.L."/>
            <person name="Swayne D.E."/>
        </authorList>
    </citation>
    <scope>NUCLEOTIDE SEQUENCE [LARGE SCALE GENOMIC DNA]</scope>
    <source>
        <strain evidence="4 5">CECT 7691</strain>
    </source>
</reference>
<dbReference type="InterPro" id="IPR010930">
    <property type="entry name" value="Flg_bb/hook_C_dom"/>
</dbReference>
<feature type="region of interest" description="Disordered" evidence="2">
    <location>
        <begin position="51"/>
        <end position="74"/>
    </location>
</feature>
<evidence type="ECO:0000259" key="3">
    <source>
        <dbReference type="Pfam" id="PF06429"/>
    </source>
</evidence>
<evidence type="ECO:0000313" key="4">
    <source>
        <dbReference type="EMBL" id="SLN29592.1"/>
    </source>
</evidence>
<dbReference type="EMBL" id="FWFR01000001">
    <property type="protein sequence ID" value="SLN29592.1"/>
    <property type="molecule type" value="Genomic_DNA"/>
</dbReference>
<feature type="domain" description="Flagellar basal-body/hook protein C-terminal" evidence="3">
    <location>
        <begin position="88"/>
        <end position="126"/>
    </location>
</feature>
<gene>
    <name evidence="4" type="primary">flgC_1</name>
    <name evidence="4" type="ORF">OCH7691_01007</name>
</gene>
<protein>
    <submittedName>
        <fullName evidence="4">Flagellar basal-body rod protein FlgC</fullName>
    </submittedName>
</protein>
<dbReference type="Pfam" id="PF06429">
    <property type="entry name" value="Flg_bbr_C"/>
    <property type="match status" value="1"/>
</dbReference>